<dbReference type="AlphaFoldDB" id="A0A383BYK7"/>
<feature type="transmembrane region" description="Helical" evidence="7">
    <location>
        <begin position="160"/>
        <end position="177"/>
    </location>
</feature>
<proteinExistence type="predicted"/>
<reference evidence="9" key="1">
    <citation type="submission" date="2018-05" db="EMBL/GenBank/DDBJ databases">
        <authorList>
            <person name="Lanie J.A."/>
            <person name="Ng W.-L."/>
            <person name="Kazmierczak K.M."/>
            <person name="Andrzejewski T.M."/>
            <person name="Davidsen T.M."/>
            <person name="Wayne K.J."/>
            <person name="Tettelin H."/>
            <person name="Glass J.I."/>
            <person name="Rusch D."/>
            <person name="Podicherti R."/>
            <person name="Tsui H.-C.T."/>
            <person name="Winkler M.E."/>
        </authorList>
    </citation>
    <scope>NUCLEOTIDE SEQUENCE</scope>
</reference>
<evidence type="ECO:0000256" key="5">
    <source>
        <dbReference type="ARBA" id="ARBA00022989"/>
    </source>
</evidence>
<comment type="subcellular location">
    <subcellularLocation>
        <location evidence="1">Cell membrane</location>
        <topology evidence="1">Multi-pass membrane protein</topology>
    </subcellularLocation>
</comment>
<keyword evidence="4 7" id="KW-0812">Transmembrane</keyword>
<keyword evidence="5 7" id="KW-1133">Transmembrane helix</keyword>
<dbReference type="InterPro" id="IPR025966">
    <property type="entry name" value="OppC_N"/>
</dbReference>
<protein>
    <recommendedName>
        <fullName evidence="8">ABC transmembrane type-1 domain-containing protein</fullName>
    </recommendedName>
</protein>
<keyword evidence="2" id="KW-0813">Transport</keyword>
<dbReference type="CDD" id="cd06261">
    <property type="entry name" value="TM_PBP2"/>
    <property type="match status" value="1"/>
</dbReference>
<dbReference type="Gene3D" id="1.10.3720.10">
    <property type="entry name" value="MetI-like"/>
    <property type="match status" value="1"/>
</dbReference>
<feature type="domain" description="ABC transmembrane type-1" evidence="8">
    <location>
        <begin position="122"/>
        <end position="243"/>
    </location>
</feature>
<evidence type="ECO:0000256" key="1">
    <source>
        <dbReference type="ARBA" id="ARBA00004651"/>
    </source>
</evidence>
<dbReference type="InterPro" id="IPR035906">
    <property type="entry name" value="MetI-like_sf"/>
</dbReference>
<evidence type="ECO:0000256" key="7">
    <source>
        <dbReference type="SAM" id="Phobius"/>
    </source>
</evidence>
<dbReference type="GO" id="GO:0055085">
    <property type="term" value="P:transmembrane transport"/>
    <property type="evidence" value="ECO:0007669"/>
    <property type="project" value="InterPro"/>
</dbReference>
<dbReference type="PANTHER" id="PTHR43386">
    <property type="entry name" value="OLIGOPEPTIDE TRANSPORT SYSTEM PERMEASE PROTEIN APPC"/>
    <property type="match status" value="1"/>
</dbReference>
<accession>A0A383BYK7</accession>
<dbReference type="PROSITE" id="PS50928">
    <property type="entry name" value="ABC_TM1"/>
    <property type="match status" value="1"/>
</dbReference>
<evidence type="ECO:0000256" key="6">
    <source>
        <dbReference type="ARBA" id="ARBA00023136"/>
    </source>
</evidence>
<evidence type="ECO:0000313" key="9">
    <source>
        <dbReference type="EMBL" id="SVE24909.1"/>
    </source>
</evidence>
<keyword evidence="6 7" id="KW-0472">Membrane</keyword>
<evidence type="ECO:0000256" key="2">
    <source>
        <dbReference type="ARBA" id="ARBA00022448"/>
    </source>
</evidence>
<evidence type="ECO:0000259" key="8">
    <source>
        <dbReference type="PROSITE" id="PS50928"/>
    </source>
</evidence>
<feature type="non-terminal residue" evidence="9">
    <location>
        <position position="243"/>
    </location>
</feature>
<dbReference type="PANTHER" id="PTHR43386:SF1">
    <property type="entry name" value="D,D-DIPEPTIDE TRANSPORT SYSTEM PERMEASE PROTEIN DDPC-RELATED"/>
    <property type="match status" value="1"/>
</dbReference>
<name>A0A383BYK7_9ZZZZ</name>
<dbReference type="Pfam" id="PF12911">
    <property type="entry name" value="OppC_N"/>
    <property type="match status" value="1"/>
</dbReference>
<organism evidence="9">
    <name type="scientific">marine metagenome</name>
    <dbReference type="NCBI Taxonomy" id="408172"/>
    <lineage>
        <taxon>unclassified sequences</taxon>
        <taxon>metagenomes</taxon>
        <taxon>ecological metagenomes</taxon>
    </lineage>
</organism>
<dbReference type="InterPro" id="IPR050366">
    <property type="entry name" value="BP-dependent_transpt_permease"/>
</dbReference>
<sequence>STLFKLFSIQEFDLASEEKGNMGKYRIHERPFGFLHRPRVEPGSMVWYFKRDKIASTSLLLILIIILCAVFAPWLTPYPNEGIGEPNIANKLLPPSSEHFFGTDLLGRDLLSRILFGARISLVASFSIVTLALVIGTVLGAFAGYFGGGVDEVIMRITDIFLAFPSLLLAMVIASVLDPSLENAIISIGFVWWPWYTRLARAQAISIRERDYVKAAMGIGVNNLAVVRRHILPNLLTPILVQG</sequence>
<feature type="non-terminal residue" evidence="9">
    <location>
        <position position="1"/>
    </location>
</feature>
<dbReference type="SUPFAM" id="SSF161098">
    <property type="entry name" value="MetI-like"/>
    <property type="match status" value="1"/>
</dbReference>
<gene>
    <name evidence="9" type="ORF">METZ01_LOCUS477763</name>
</gene>
<evidence type="ECO:0000256" key="4">
    <source>
        <dbReference type="ARBA" id="ARBA00022692"/>
    </source>
</evidence>
<feature type="transmembrane region" description="Helical" evidence="7">
    <location>
        <begin position="54"/>
        <end position="75"/>
    </location>
</feature>
<dbReference type="EMBL" id="UINC01204263">
    <property type="protein sequence ID" value="SVE24909.1"/>
    <property type="molecule type" value="Genomic_DNA"/>
</dbReference>
<dbReference type="InterPro" id="IPR000515">
    <property type="entry name" value="MetI-like"/>
</dbReference>
<feature type="transmembrane region" description="Helical" evidence="7">
    <location>
        <begin position="120"/>
        <end position="148"/>
    </location>
</feature>
<dbReference type="Pfam" id="PF00528">
    <property type="entry name" value="BPD_transp_1"/>
    <property type="match status" value="1"/>
</dbReference>
<evidence type="ECO:0000256" key="3">
    <source>
        <dbReference type="ARBA" id="ARBA00022475"/>
    </source>
</evidence>
<keyword evidence="3" id="KW-1003">Cell membrane</keyword>
<dbReference type="GO" id="GO:0005886">
    <property type="term" value="C:plasma membrane"/>
    <property type="evidence" value="ECO:0007669"/>
    <property type="project" value="UniProtKB-SubCell"/>
</dbReference>